<dbReference type="InterPro" id="IPR011206">
    <property type="entry name" value="Citrate_lyase_beta/mcl1/mcl2"/>
</dbReference>
<evidence type="ECO:0000256" key="2">
    <source>
        <dbReference type="ARBA" id="ARBA00005568"/>
    </source>
</evidence>
<evidence type="ECO:0000256" key="1">
    <source>
        <dbReference type="ARBA" id="ARBA00001946"/>
    </source>
</evidence>
<dbReference type="OrthoDB" id="9800547at2"/>
<dbReference type="GO" id="GO:0016787">
    <property type="term" value="F:hydrolase activity"/>
    <property type="evidence" value="ECO:0007669"/>
    <property type="project" value="UniProtKB-KW"/>
</dbReference>
<dbReference type="PANTHER" id="PTHR32308:SF10">
    <property type="entry name" value="CITRATE LYASE SUBUNIT BETA"/>
    <property type="match status" value="1"/>
</dbReference>
<dbReference type="GO" id="GO:0000287">
    <property type="term" value="F:magnesium ion binding"/>
    <property type="evidence" value="ECO:0007669"/>
    <property type="project" value="TreeGrafter"/>
</dbReference>
<evidence type="ECO:0000256" key="6">
    <source>
        <dbReference type="PIRSR" id="PIRSR015582-2"/>
    </source>
</evidence>
<reference evidence="8 9" key="1">
    <citation type="submission" date="2017-03" db="EMBL/GenBank/DDBJ databases">
        <authorList>
            <person name="Afonso C.L."/>
            <person name="Miller P.J."/>
            <person name="Scott M.A."/>
            <person name="Spackman E."/>
            <person name="Goraichik I."/>
            <person name="Dimitrov K.M."/>
            <person name="Suarez D.L."/>
            <person name="Swayne D.E."/>
        </authorList>
    </citation>
    <scope>NUCLEOTIDE SEQUENCE [LARGE SCALE GENOMIC DNA]</scope>
    <source>
        <strain evidence="8 9">CECT 7971</strain>
    </source>
</reference>
<protein>
    <submittedName>
        <fullName evidence="8">(3S)-malyl-CoA thioesterase</fullName>
        <ecNumber evidence="8">3.1.2.-</ecNumber>
    </submittedName>
</protein>
<evidence type="ECO:0000256" key="3">
    <source>
        <dbReference type="ARBA" id="ARBA00022723"/>
    </source>
</evidence>
<evidence type="ECO:0000313" key="9">
    <source>
        <dbReference type="Proteomes" id="UP000193307"/>
    </source>
</evidence>
<accession>A0A1Y5SDP1</accession>
<feature type="binding site" evidence="5">
    <location>
        <position position="76"/>
    </location>
    <ligand>
        <name>substrate</name>
    </ligand>
</feature>
<dbReference type="Proteomes" id="UP000193307">
    <property type="component" value="Unassembled WGS sequence"/>
</dbReference>
<dbReference type="EMBL" id="FWFW01000004">
    <property type="protein sequence ID" value="SLN36814.1"/>
    <property type="molecule type" value="Genomic_DNA"/>
</dbReference>
<evidence type="ECO:0000313" key="8">
    <source>
        <dbReference type="EMBL" id="SLN36814.1"/>
    </source>
</evidence>
<dbReference type="InterPro" id="IPR040442">
    <property type="entry name" value="Pyrv_kinase-like_dom_sf"/>
</dbReference>
<gene>
    <name evidence="8" type="primary">mcl2</name>
    <name evidence="8" type="ORF">PAM7971_01591</name>
</gene>
<dbReference type="RefSeq" id="WP_085848944.1">
    <property type="nucleotide sequence ID" value="NZ_FNZV01000003.1"/>
</dbReference>
<evidence type="ECO:0000259" key="7">
    <source>
        <dbReference type="Pfam" id="PF03328"/>
    </source>
</evidence>
<feature type="binding site" evidence="5">
    <location>
        <position position="128"/>
    </location>
    <ligand>
        <name>substrate</name>
    </ligand>
</feature>
<sequence length="289" mass="30383">MTQASPQSTAARPYRSALYIPGAKERALEKAKGLACDVILFDLEDAVVPDEKIAARATLKAAIAAGGYGARAKIVRVNGFDTAWGADDVAAFVGTGIDGILLPKVESAAMVDALAEAIPDVPLWAMMETPLGLLNAAEIAAHPRMAGFVLGTNDLAKELNARFRQDRLPMMGGLHLALLAARAYGLVALDGVYNAFKDDAGLQFECEQGRDMGFDGKTLIHPAQLAIANAAFAPSADEIDLATRQIAAFEASEAKGEGVAVVDGKIVENLHIVTARATLEKARAIKAME</sequence>
<dbReference type="Pfam" id="PF03328">
    <property type="entry name" value="HpcH_HpaI"/>
    <property type="match status" value="1"/>
</dbReference>
<feature type="domain" description="HpcH/HpaI aldolase/citrate lyase" evidence="7">
    <location>
        <begin position="15"/>
        <end position="222"/>
    </location>
</feature>
<dbReference type="InterPro" id="IPR005000">
    <property type="entry name" value="Aldolase/citrate-lyase_domain"/>
</dbReference>
<keyword evidence="4 6" id="KW-0460">Magnesium</keyword>
<feature type="binding site" evidence="6">
    <location>
        <position position="154"/>
    </location>
    <ligand>
        <name>Mg(2+)</name>
        <dbReference type="ChEBI" id="CHEBI:18420"/>
    </ligand>
</feature>
<dbReference type="AlphaFoldDB" id="A0A1Y5SDP1"/>
<evidence type="ECO:0000256" key="4">
    <source>
        <dbReference type="ARBA" id="ARBA00022842"/>
    </source>
</evidence>
<comment type="similarity">
    <text evidence="2">Belongs to the HpcH/HpaI aldolase family.</text>
</comment>
<evidence type="ECO:0000256" key="5">
    <source>
        <dbReference type="PIRSR" id="PIRSR015582-1"/>
    </source>
</evidence>
<dbReference type="EC" id="3.1.2.-" evidence="8"/>
<dbReference type="InterPro" id="IPR015813">
    <property type="entry name" value="Pyrv/PenolPyrv_kinase-like_dom"/>
</dbReference>
<dbReference type="STRING" id="658057.SAMN04488032_10339"/>
<comment type="cofactor">
    <cofactor evidence="1">
        <name>Mg(2+)</name>
        <dbReference type="ChEBI" id="CHEBI:18420"/>
    </cofactor>
</comment>
<keyword evidence="8" id="KW-0378">Hydrolase</keyword>
<dbReference type="PANTHER" id="PTHR32308">
    <property type="entry name" value="LYASE BETA SUBUNIT, PUTATIVE (AFU_ORTHOLOGUE AFUA_4G13030)-RELATED"/>
    <property type="match status" value="1"/>
</dbReference>
<keyword evidence="9" id="KW-1185">Reference proteome</keyword>
<organism evidence="8 9">
    <name type="scientific">Pacificibacter marinus</name>
    <dbReference type="NCBI Taxonomy" id="658057"/>
    <lineage>
        <taxon>Bacteria</taxon>
        <taxon>Pseudomonadati</taxon>
        <taxon>Pseudomonadota</taxon>
        <taxon>Alphaproteobacteria</taxon>
        <taxon>Rhodobacterales</taxon>
        <taxon>Roseobacteraceae</taxon>
        <taxon>Pacificibacter</taxon>
    </lineage>
</organism>
<name>A0A1Y5SDP1_9RHOB</name>
<dbReference type="Gene3D" id="3.20.20.60">
    <property type="entry name" value="Phosphoenolpyruvate-binding domains"/>
    <property type="match status" value="1"/>
</dbReference>
<proteinExistence type="inferred from homology"/>
<dbReference type="SUPFAM" id="SSF51621">
    <property type="entry name" value="Phosphoenolpyruvate/pyruvate domain"/>
    <property type="match status" value="1"/>
</dbReference>
<dbReference type="GO" id="GO:0006107">
    <property type="term" value="P:oxaloacetate metabolic process"/>
    <property type="evidence" value="ECO:0007669"/>
    <property type="project" value="TreeGrafter"/>
</dbReference>
<feature type="binding site" evidence="6">
    <location>
        <position position="128"/>
    </location>
    <ligand>
        <name>Mg(2+)</name>
        <dbReference type="ChEBI" id="CHEBI:18420"/>
    </ligand>
</feature>
<keyword evidence="3 6" id="KW-0479">Metal-binding</keyword>
<dbReference type="PIRSF" id="PIRSF015582">
    <property type="entry name" value="Cit_lyase_B"/>
    <property type="match status" value="1"/>
</dbReference>